<feature type="transmembrane region" description="Helical" evidence="8">
    <location>
        <begin position="220"/>
        <end position="250"/>
    </location>
</feature>
<feature type="transmembrane region" description="Helical" evidence="8">
    <location>
        <begin position="147"/>
        <end position="167"/>
    </location>
</feature>
<dbReference type="PANTHER" id="PTHR34975:SF2">
    <property type="entry name" value="SPORE GERMINATION PROTEIN A2"/>
    <property type="match status" value="1"/>
</dbReference>
<evidence type="ECO:0000256" key="2">
    <source>
        <dbReference type="ARBA" id="ARBA00007998"/>
    </source>
</evidence>
<accession>A0ABY4CHV1</accession>
<keyword evidence="3" id="KW-0813">Transport</keyword>
<keyword evidence="6 8" id="KW-1133">Transmembrane helix</keyword>
<gene>
    <name evidence="9" type="ORF">LSG31_12800</name>
</gene>
<dbReference type="EMBL" id="CP089291">
    <property type="protein sequence ID" value="UOF88821.1"/>
    <property type="molecule type" value="Genomic_DNA"/>
</dbReference>
<proteinExistence type="inferred from homology"/>
<comment type="similarity">
    <text evidence="2">Belongs to the amino acid-polyamine-organocation (APC) superfamily. Spore germination protein (SGP) (TC 2.A.3.9) family.</text>
</comment>
<reference evidence="9" key="1">
    <citation type="submission" date="2021-12" db="EMBL/GenBank/DDBJ databases">
        <title>Alicyclobacillaceae gen. nov., sp. nov., isolated from chalcocite enrichment system.</title>
        <authorList>
            <person name="Jiang Z."/>
        </authorList>
    </citation>
    <scope>NUCLEOTIDE SEQUENCE</scope>
    <source>
        <strain evidence="9">MYW30-H2</strain>
    </source>
</reference>
<feature type="transmembrane region" description="Helical" evidence="8">
    <location>
        <begin position="121"/>
        <end position="138"/>
    </location>
</feature>
<feature type="transmembrane region" description="Helical" evidence="8">
    <location>
        <begin position="12"/>
        <end position="29"/>
    </location>
</feature>
<protein>
    <submittedName>
        <fullName evidence="9">Spore germination protein</fullName>
    </submittedName>
</protein>
<dbReference type="InterPro" id="IPR004761">
    <property type="entry name" value="Spore_GerAB"/>
</dbReference>
<evidence type="ECO:0000313" key="10">
    <source>
        <dbReference type="Proteomes" id="UP000830167"/>
    </source>
</evidence>
<evidence type="ECO:0000256" key="1">
    <source>
        <dbReference type="ARBA" id="ARBA00004141"/>
    </source>
</evidence>
<evidence type="ECO:0000313" key="9">
    <source>
        <dbReference type="EMBL" id="UOF88821.1"/>
    </source>
</evidence>
<dbReference type="Pfam" id="PF03845">
    <property type="entry name" value="Spore_permease"/>
    <property type="match status" value="1"/>
</dbReference>
<keyword evidence="10" id="KW-1185">Reference proteome</keyword>
<name>A0ABY4CHV1_9BACL</name>
<dbReference type="Proteomes" id="UP000830167">
    <property type="component" value="Chromosome"/>
</dbReference>
<feature type="transmembrane region" description="Helical" evidence="8">
    <location>
        <begin position="81"/>
        <end position="101"/>
    </location>
</feature>
<evidence type="ECO:0000256" key="3">
    <source>
        <dbReference type="ARBA" id="ARBA00022448"/>
    </source>
</evidence>
<feature type="transmembrane region" description="Helical" evidence="8">
    <location>
        <begin position="270"/>
        <end position="295"/>
    </location>
</feature>
<feature type="transmembrane region" description="Helical" evidence="8">
    <location>
        <begin position="307"/>
        <end position="328"/>
    </location>
</feature>
<sequence length="368" mass="41179">MLEKGKIGLRQFIVFVILFTIGSSILVAPSGLAQEGKQDGWMAEILALALGLLLVWLYNTLGKRFPNLTLAEYCQEILGKWPGRAVALLFLSYYFVLASLLLREIGDFLTTQIMPETPIQAVHVIFLIIVIMGARLGLEPLVRAGEIFLPWVIFLFLVMVVFISPQIKFDNMQPLLGEGFKPVLRAAFPALGLPYMELCVFLMIFPYINRPEKIGKAFGIGTIIAGVMLIIVVLLSILVIGADLTALQIYPSYVIVKKISIGHFLERIEAVMAGIWFLTIYFKLTLCFYAVALGLAQILKLKDYRCLTFPLGMIAMAFSIVGSPNIIYFNTFVAKIWTPYSLTFGLVLPLVLLAVNTWNRKRAKKMNQ</sequence>
<evidence type="ECO:0000256" key="4">
    <source>
        <dbReference type="ARBA" id="ARBA00022544"/>
    </source>
</evidence>
<keyword evidence="5 8" id="KW-0812">Transmembrane</keyword>
<feature type="transmembrane region" description="Helical" evidence="8">
    <location>
        <begin position="187"/>
        <end position="208"/>
    </location>
</feature>
<evidence type="ECO:0000256" key="5">
    <source>
        <dbReference type="ARBA" id="ARBA00022692"/>
    </source>
</evidence>
<evidence type="ECO:0000256" key="6">
    <source>
        <dbReference type="ARBA" id="ARBA00022989"/>
    </source>
</evidence>
<dbReference type="NCBIfam" id="TIGR00912">
    <property type="entry name" value="2A0309"/>
    <property type="match status" value="1"/>
</dbReference>
<dbReference type="RefSeq" id="WP_347435499.1">
    <property type="nucleotide sequence ID" value="NZ_CP089291.1"/>
</dbReference>
<dbReference type="Gene3D" id="1.20.1740.10">
    <property type="entry name" value="Amino acid/polyamine transporter I"/>
    <property type="match status" value="1"/>
</dbReference>
<keyword evidence="7 8" id="KW-0472">Membrane</keyword>
<comment type="subcellular location">
    <subcellularLocation>
        <location evidence="1">Membrane</location>
        <topology evidence="1">Multi-pass membrane protein</topology>
    </subcellularLocation>
</comment>
<dbReference type="PANTHER" id="PTHR34975">
    <property type="entry name" value="SPORE GERMINATION PROTEIN A2"/>
    <property type="match status" value="1"/>
</dbReference>
<feature type="transmembrane region" description="Helical" evidence="8">
    <location>
        <begin position="41"/>
        <end position="61"/>
    </location>
</feature>
<feature type="transmembrane region" description="Helical" evidence="8">
    <location>
        <begin position="340"/>
        <end position="358"/>
    </location>
</feature>
<evidence type="ECO:0000256" key="8">
    <source>
        <dbReference type="SAM" id="Phobius"/>
    </source>
</evidence>
<evidence type="ECO:0000256" key="7">
    <source>
        <dbReference type="ARBA" id="ARBA00023136"/>
    </source>
</evidence>
<keyword evidence="4" id="KW-0309">Germination</keyword>
<organism evidence="9 10">
    <name type="scientific">Fodinisporobacter ferrooxydans</name>
    <dbReference type="NCBI Taxonomy" id="2901836"/>
    <lineage>
        <taxon>Bacteria</taxon>
        <taxon>Bacillati</taxon>
        <taxon>Bacillota</taxon>
        <taxon>Bacilli</taxon>
        <taxon>Bacillales</taxon>
        <taxon>Alicyclobacillaceae</taxon>
        <taxon>Fodinisporobacter</taxon>
    </lineage>
</organism>